<evidence type="ECO:0000313" key="4">
    <source>
        <dbReference type="Proteomes" id="UP000016567"/>
    </source>
</evidence>
<dbReference type="InterPro" id="IPR012495">
    <property type="entry name" value="TadE-like_dom"/>
</dbReference>
<evidence type="ECO:0000256" key="1">
    <source>
        <dbReference type="SAM" id="Phobius"/>
    </source>
</evidence>
<dbReference type="STRING" id="1219077.VAZ01S_010_00520"/>
<accession>U3BYM7</accession>
<keyword evidence="1" id="KW-1133">Transmembrane helix</keyword>
<organism evidence="3 4">
    <name type="scientific">Vibrio azureus NBRC 104587</name>
    <dbReference type="NCBI Taxonomy" id="1219077"/>
    <lineage>
        <taxon>Bacteria</taxon>
        <taxon>Pseudomonadati</taxon>
        <taxon>Pseudomonadota</taxon>
        <taxon>Gammaproteobacteria</taxon>
        <taxon>Vibrionales</taxon>
        <taxon>Vibrionaceae</taxon>
        <taxon>Vibrio</taxon>
    </lineage>
</organism>
<dbReference type="Pfam" id="PF07811">
    <property type="entry name" value="TadE"/>
    <property type="match status" value="1"/>
</dbReference>
<proteinExistence type="predicted"/>
<keyword evidence="4" id="KW-1185">Reference proteome</keyword>
<feature type="transmembrane region" description="Helical" evidence="1">
    <location>
        <begin position="26"/>
        <end position="48"/>
    </location>
</feature>
<dbReference type="EMBL" id="BATL01000010">
    <property type="protein sequence ID" value="GAD74399.1"/>
    <property type="molecule type" value="Genomic_DNA"/>
</dbReference>
<reference evidence="3 4" key="1">
    <citation type="submission" date="2013-09" db="EMBL/GenBank/DDBJ databases">
        <title>Whole genome shotgun sequence of Vibrio azureus NBRC 104587.</title>
        <authorList>
            <person name="Isaki S."/>
            <person name="Hosoyama A."/>
            <person name="Numata M."/>
            <person name="Hashimoto M."/>
            <person name="Hosoyama Y."/>
            <person name="Tsuchikane K."/>
            <person name="Noguchi M."/>
            <person name="Hirakata S."/>
            <person name="Ichikawa N."/>
            <person name="Ohji S."/>
            <person name="Yamazoe A."/>
            <person name="Fujita N."/>
        </authorList>
    </citation>
    <scope>NUCLEOTIDE SEQUENCE [LARGE SCALE GENOMIC DNA]</scope>
    <source>
        <strain evidence="3 4">NBRC 104587</strain>
    </source>
</reference>
<evidence type="ECO:0000313" key="3">
    <source>
        <dbReference type="EMBL" id="GAD74399.1"/>
    </source>
</evidence>
<sequence>MRVCPAKVSLSKSFASKQRGVTQIEFSLIALAVLLMIFMIIEFALYFFSVQMVNEVTRRSARLAAVCYIADRDDIPQLPSIANLYPTGFTADNVEITYLDTDGISVNVSGFFTSPPANQSSLSATLAEIKYVKAEAVNYTFQFFLLSILIDAVGVTPAFETILPAESLGILRPEGGSTIEDC</sequence>
<dbReference type="RefSeq" id="WP_021708179.1">
    <property type="nucleotide sequence ID" value="NZ_BAOB01000036.1"/>
</dbReference>
<keyword evidence="1" id="KW-0812">Transmembrane</keyword>
<gene>
    <name evidence="3" type="ORF">VAZ01S_010_00520</name>
</gene>
<keyword evidence="1" id="KW-0472">Membrane</keyword>
<protein>
    <recommendedName>
        <fullName evidence="2">TadE-like domain-containing protein</fullName>
    </recommendedName>
</protein>
<dbReference type="Proteomes" id="UP000016567">
    <property type="component" value="Unassembled WGS sequence"/>
</dbReference>
<comment type="caution">
    <text evidence="3">The sequence shown here is derived from an EMBL/GenBank/DDBJ whole genome shotgun (WGS) entry which is preliminary data.</text>
</comment>
<evidence type="ECO:0000259" key="2">
    <source>
        <dbReference type="Pfam" id="PF07811"/>
    </source>
</evidence>
<name>U3BYM7_9VIBR</name>
<feature type="domain" description="TadE-like" evidence="2">
    <location>
        <begin position="20"/>
        <end position="62"/>
    </location>
</feature>
<dbReference type="AlphaFoldDB" id="U3BYM7"/>
<dbReference type="eggNOG" id="COG4961">
    <property type="taxonomic scope" value="Bacteria"/>
</dbReference>
<dbReference type="OrthoDB" id="6948598at2"/>